<keyword evidence="1" id="KW-0645">Protease</keyword>
<dbReference type="EMBL" id="FOTS01000063">
    <property type="protein sequence ID" value="SFM26761.1"/>
    <property type="molecule type" value="Genomic_DNA"/>
</dbReference>
<dbReference type="RefSeq" id="WP_090943284.1">
    <property type="nucleotide sequence ID" value="NZ_FOTS01000063.1"/>
</dbReference>
<accession>A0A1I4PG66</accession>
<organism evidence="7 8">
    <name type="scientific">Pelosinus propionicus DSM 13327</name>
    <dbReference type="NCBI Taxonomy" id="1123291"/>
    <lineage>
        <taxon>Bacteria</taxon>
        <taxon>Bacillati</taxon>
        <taxon>Bacillota</taxon>
        <taxon>Negativicutes</taxon>
        <taxon>Selenomonadales</taxon>
        <taxon>Sporomusaceae</taxon>
        <taxon>Pelosinus</taxon>
    </lineage>
</organism>
<evidence type="ECO:0000256" key="4">
    <source>
        <dbReference type="ARBA" id="ARBA00022833"/>
    </source>
</evidence>
<dbReference type="OrthoDB" id="517279at2"/>
<dbReference type="Gene3D" id="3.40.140.10">
    <property type="entry name" value="Cytidine Deaminase, domain 2"/>
    <property type="match status" value="1"/>
</dbReference>
<keyword evidence="8" id="KW-1185">Reference proteome</keyword>
<sequence length="166" mass="18580">MRNVSVKIFESVIDLLSVNALNQSPDETGGVLVGTRSCTDDLLEYNILGAVGISSFNEFKDIYNATATEFTCTDRMGWAKLALKAVEIYGMSYIGDWHSHPKSNFNNLSPKDISHILQQYELRQFNPFPPLHVLLSWPLGSERVSITANIMLHNNVIAVIKPQIIE</sequence>
<dbReference type="STRING" id="1123291.SAMN04490355_106317"/>
<dbReference type="Proteomes" id="UP000199520">
    <property type="component" value="Unassembled WGS sequence"/>
</dbReference>
<feature type="domain" description="JAB" evidence="6">
    <location>
        <begin position="10"/>
        <end position="116"/>
    </location>
</feature>
<keyword evidence="2" id="KW-0479">Metal-binding</keyword>
<evidence type="ECO:0000313" key="7">
    <source>
        <dbReference type="EMBL" id="SFM26761.1"/>
    </source>
</evidence>
<dbReference type="GO" id="GO:0008237">
    <property type="term" value="F:metallopeptidase activity"/>
    <property type="evidence" value="ECO:0007669"/>
    <property type="project" value="UniProtKB-KW"/>
</dbReference>
<dbReference type="GO" id="GO:0046872">
    <property type="term" value="F:metal ion binding"/>
    <property type="evidence" value="ECO:0007669"/>
    <property type="project" value="UniProtKB-KW"/>
</dbReference>
<evidence type="ECO:0000259" key="6">
    <source>
        <dbReference type="Pfam" id="PF14464"/>
    </source>
</evidence>
<dbReference type="Pfam" id="PF14464">
    <property type="entry name" value="Prok-JAB"/>
    <property type="match status" value="1"/>
</dbReference>
<dbReference type="SUPFAM" id="SSF102712">
    <property type="entry name" value="JAB1/MPN domain"/>
    <property type="match status" value="1"/>
</dbReference>
<evidence type="ECO:0000256" key="5">
    <source>
        <dbReference type="ARBA" id="ARBA00023049"/>
    </source>
</evidence>
<evidence type="ECO:0000313" key="8">
    <source>
        <dbReference type="Proteomes" id="UP000199520"/>
    </source>
</evidence>
<proteinExistence type="predicted"/>
<dbReference type="GO" id="GO:0006508">
    <property type="term" value="P:proteolysis"/>
    <property type="evidence" value="ECO:0007669"/>
    <property type="project" value="UniProtKB-KW"/>
</dbReference>
<evidence type="ECO:0000256" key="1">
    <source>
        <dbReference type="ARBA" id="ARBA00022670"/>
    </source>
</evidence>
<keyword evidence="4" id="KW-0862">Zinc</keyword>
<keyword evidence="5" id="KW-0482">Metalloprotease</keyword>
<reference evidence="8" key="1">
    <citation type="submission" date="2016-10" db="EMBL/GenBank/DDBJ databases">
        <authorList>
            <person name="Varghese N."/>
            <person name="Submissions S."/>
        </authorList>
    </citation>
    <scope>NUCLEOTIDE SEQUENCE [LARGE SCALE GENOMIC DNA]</scope>
    <source>
        <strain evidence="8">DSM 13327</strain>
    </source>
</reference>
<evidence type="ECO:0000256" key="3">
    <source>
        <dbReference type="ARBA" id="ARBA00022801"/>
    </source>
</evidence>
<protein>
    <submittedName>
        <fullName evidence="7">JAB domain-containing protein</fullName>
    </submittedName>
</protein>
<evidence type="ECO:0000256" key="2">
    <source>
        <dbReference type="ARBA" id="ARBA00022723"/>
    </source>
</evidence>
<keyword evidence="3" id="KW-0378">Hydrolase</keyword>
<name>A0A1I4PG66_9FIRM</name>
<dbReference type="InterPro" id="IPR028090">
    <property type="entry name" value="JAB_dom_prok"/>
</dbReference>
<dbReference type="AlphaFoldDB" id="A0A1I4PG66"/>
<gene>
    <name evidence="7" type="ORF">SAMN04490355_106317</name>
</gene>